<dbReference type="AlphaFoldDB" id="A0ABD3VHA2"/>
<keyword evidence="5" id="KW-0393">Immunoglobulin domain</keyword>
<evidence type="ECO:0000256" key="1">
    <source>
        <dbReference type="ARBA" id="ARBA00004479"/>
    </source>
</evidence>
<keyword evidence="4" id="KW-0325">Glycoprotein</keyword>
<keyword evidence="8" id="KW-1185">Reference proteome</keyword>
<accession>A0ABD3VHA2</accession>
<dbReference type="SMART" id="SM00409">
    <property type="entry name" value="IG"/>
    <property type="match status" value="2"/>
</dbReference>
<dbReference type="Pfam" id="PF13895">
    <property type="entry name" value="Ig_2"/>
    <property type="match status" value="1"/>
</dbReference>
<comment type="subcellular location">
    <subcellularLocation>
        <location evidence="1">Membrane</location>
        <topology evidence="1">Single-pass type I membrane protein</topology>
    </subcellularLocation>
</comment>
<evidence type="ECO:0000313" key="7">
    <source>
        <dbReference type="EMBL" id="KAL3860959.1"/>
    </source>
</evidence>
<protein>
    <recommendedName>
        <fullName evidence="6">Ig-like domain-containing protein</fullName>
    </recommendedName>
</protein>
<feature type="domain" description="Ig-like" evidence="6">
    <location>
        <begin position="104"/>
        <end position="201"/>
    </location>
</feature>
<feature type="domain" description="Ig-like" evidence="6">
    <location>
        <begin position="14"/>
        <end position="98"/>
    </location>
</feature>
<dbReference type="Pfam" id="PF13927">
    <property type="entry name" value="Ig_3"/>
    <property type="match status" value="1"/>
</dbReference>
<dbReference type="InterPro" id="IPR051275">
    <property type="entry name" value="Cell_adhesion_signaling"/>
</dbReference>
<dbReference type="Gene3D" id="2.60.40.10">
    <property type="entry name" value="Immunoglobulins"/>
    <property type="match status" value="2"/>
</dbReference>
<dbReference type="PROSITE" id="PS50835">
    <property type="entry name" value="IG_LIKE"/>
    <property type="match status" value="2"/>
</dbReference>
<dbReference type="InterPro" id="IPR003599">
    <property type="entry name" value="Ig_sub"/>
</dbReference>
<dbReference type="PANTHER" id="PTHR11640:SF31">
    <property type="entry name" value="IRREGULAR CHIASM C-ROUGHEST PROTEIN-RELATED"/>
    <property type="match status" value="1"/>
</dbReference>
<name>A0ABD3VHA2_SINWO</name>
<comment type="caution">
    <text evidence="7">The sequence shown here is derived from an EMBL/GenBank/DDBJ whole genome shotgun (WGS) entry which is preliminary data.</text>
</comment>
<evidence type="ECO:0000256" key="2">
    <source>
        <dbReference type="ARBA" id="ARBA00023136"/>
    </source>
</evidence>
<organism evidence="7 8">
    <name type="scientific">Sinanodonta woodiana</name>
    <name type="common">Chinese pond mussel</name>
    <name type="synonym">Anodonta woodiana</name>
    <dbReference type="NCBI Taxonomy" id="1069815"/>
    <lineage>
        <taxon>Eukaryota</taxon>
        <taxon>Metazoa</taxon>
        <taxon>Spiralia</taxon>
        <taxon>Lophotrochozoa</taxon>
        <taxon>Mollusca</taxon>
        <taxon>Bivalvia</taxon>
        <taxon>Autobranchia</taxon>
        <taxon>Heteroconchia</taxon>
        <taxon>Palaeoheterodonta</taxon>
        <taxon>Unionida</taxon>
        <taxon>Unionoidea</taxon>
        <taxon>Unionidae</taxon>
        <taxon>Unioninae</taxon>
        <taxon>Sinanodonta</taxon>
    </lineage>
</organism>
<evidence type="ECO:0000256" key="3">
    <source>
        <dbReference type="ARBA" id="ARBA00023157"/>
    </source>
</evidence>
<reference evidence="7 8" key="1">
    <citation type="submission" date="2024-11" db="EMBL/GenBank/DDBJ databases">
        <title>Chromosome-level genome assembly of the freshwater bivalve Anodonta woodiana.</title>
        <authorList>
            <person name="Chen X."/>
        </authorList>
    </citation>
    <scope>NUCLEOTIDE SEQUENCE [LARGE SCALE GENOMIC DNA]</scope>
    <source>
        <strain evidence="7">MN2024</strain>
        <tissue evidence="7">Gills</tissue>
    </source>
</reference>
<dbReference type="InterPro" id="IPR013783">
    <property type="entry name" value="Ig-like_fold"/>
</dbReference>
<dbReference type="InterPro" id="IPR036179">
    <property type="entry name" value="Ig-like_dom_sf"/>
</dbReference>
<dbReference type="GO" id="GO:0016020">
    <property type="term" value="C:membrane"/>
    <property type="evidence" value="ECO:0007669"/>
    <property type="project" value="UniProtKB-SubCell"/>
</dbReference>
<evidence type="ECO:0000259" key="6">
    <source>
        <dbReference type="PROSITE" id="PS50835"/>
    </source>
</evidence>
<dbReference type="EMBL" id="JBJQND010000011">
    <property type="protein sequence ID" value="KAL3860959.1"/>
    <property type="molecule type" value="Genomic_DNA"/>
</dbReference>
<dbReference type="Proteomes" id="UP001634394">
    <property type="component" value="Unassembled WGS sequence"/>
</dbReference>
<gene>
    <name evidence="7" type="ORF">ACJMK2_007053</name>
</gene>
<keyword evidence="3" id="KW-1015">Disulfide bond</keyword>
<dbReference type="PANTHER" id="PTHR11640">
    <property type="entry name" value="NEPHRIN"/>
    <property type="match status" value="1"/>
</dbReference>
<dbReference type="InterPro" id="IPR007110">
    <property type="entry name" value="Ig-like_dom"/>
</dbReference>
<dbReference type="SUPFAM" id="SSF48726">
    <property type="entry name" value="Immunoglobulin"/>
    <property type="match status" value="2"/>
</dbReference>
<proteinExistence type="predicted"/>
<sequence length="256" mass="28149">MTKQSSIAKIPDGPDVNGINLSPSNTSYQLTELSPLDVQCSATCLPQCIYQWMGPGISQRDSKGLLSVSKISRNQAGTFTCTVTNPRIPGNSAMARFSLIVYYPPVLAMKASNTSKGGRVVINCTASGVPDNYTFYKLTHVAPDVSRTIIRDLELTRVSNSDVSFTIEGGTYQDTGLYVCKASNGIRHYSSGQLIMEDMVSVWITALLLYDSYCTYHLLYYLELLESGSYILFDSCVKHLIHGQHFELQGKLLLSA</sequence>
<evidence type="ECO:0000256" key="4">
    <source>
        <dbReference type="ARBA" id="ARBA00023180"/>
    </source>
</evidence>
<evidence type="ECO:0000256" key="5">
    <source>
        <dbReference type="ARBA" id="ARBA00023319"/>
    </source>
</evidence>
<evidence type="ECO:0000313" key="8">
    <source>
        <dbReference type="Proteomes" id="UP001634394"/>
    </source>
</evidence>
<keyword evidence="2" id="KW-0472">Membrane</keyword>